<accession>I2F245</accession>
<dbReference type="InterPro" id="IPR008949">
    <property type="entry name" value="Isoprenoid_synthase_dom_sf"/>
</dbReference>
<dbReference type="PROSITE" id="PS00723">
    <property type="entry name" value="POLYPRENYL_SYNTHASE_1"/>
    <property type="match status" value="1"/>
</dbReference>
<dbReference type="EMBL" id="CP003532">
    <property type="protein sequence ID" value="AFK05998.1"/>
    <property type="molecule type" value="Genomic_DNA"/>
</dbReference>
<dbReference type="PANTHER" id="PTHR43281:SF1">
    <property type="entry name" value="FARNESYL DIPHOSPHATE SYNTHASE"/>
    <property type="match status" value="1"/>
</dbReference>
<gene>
    <name evidence="8" type="ORF">Theba_0265</name>
</gene>
<dbReference type="Pfam" id="PF00348">
    <property type="entry name" value="polyprenyl_synt"/>
    <property type="match status" value="1"/>
</dbReference>
<dbReference type="RefSeq" id="WP_014730156.1">
    <property type="nucleotide sequence ID" value="NC_017934.1"/>
</dbReference>
<keyword evidence="5" id="KW-0460">Magnesium</keyword>
<dbReference type="PROSITE" id="PS00444">
    <property type="entry name" value="POLYPRENYL_SYNTHASE_2"/>
    <property type="match status" value="1"/>
</dbReference>
<evidence type="ECO:0000256" key="1">
    <source>
        <dbReference type="ARBA" id="ARBA00001946"/>
    </source>
</evidence>
<evidence type="ECO:0000313" key="8">
    <source>
        <dbReference type="EMBL" id="AFK05998.1"/>
    </source>
</evidence>
<dbReference type="SFLD" id="SFLDS00005">
    <property type="entry name" value="Isoprenoid_Synthase_Type_I"/>
    <property type="match status" value="1"/>
</dbReference>
<dbReference type="Gene3D" id="1.10.600.10">
    <property type="entry name" value="Farnesyl Diphosphate Synthase"/>
    <property type="match status" value="1"/>
</dbReference>
<evidence type="ECO:0000256" key="6">
    <source>
        <dbReference type="ARBA" id="ARBA00023229"/>
    </source>
</evidence>
<dbReference type="STRING" id="660470.Theba_0265"/>
<keyword evidence="3 7" id="KW-0808">Transferase</keyword>
<evidence type="ECO:0000313" key="9">
    <source>
        <dbReference type="Proteomes" id="UP000002881"/>
    </source>
</evidence>
<dbReference type="InterPro" id="IPR000092">
    <property type="entry name" value="Polyprenyl_synt"/>
</dbReference>
<dbReference type="KEGG" id="mpg:Theba_0265"/>
<dbReference type="InterPro" id="IPR033749">
    <property type="entry name" value="Polyprenyl_synt_CS"/>
</dbReference>
<reference evidence="8 9" key="1">
    <citation type="journal article" date="2012" name="Genome Biol. Evol.">
        <title>Genome Sequence of the Mesophilic Thermotogales Bacterium Mesotoga prima MesG1.Ag.4.2 Reveals the Largest Thermotogales Genome To Date.</title>
        <authorList>
            <person name="Zhaxybayeva O."/>
            <person name="Swithers K.S."/>
            <person name="Foght J."/>
            <person name="Green A.G."/>
            <person name="Bruce D."/>
            <person name="Detter C."/>
            <person name="Han S."/>
            <person name="Teshima H."/>
            <person name="Han J."/>
            <person name="Woyke T."/>
            <person name="Pitluck S."/>
            <person name="Nolan M."/>
            <person name="Ivanova N."/>
            <person name="Pati A."/>
            <person name="Land M.L."/>
            <person name="Dlutek M."/>
            <person name="Doolittle W.F."/>
            <person name="Noll K.M."/>
            <person name="Nesbo C.L."/>
        </authorList>
    </citation>
    <scope>NUCLEOTIDE SEQUENCE [LARGE SCALE GENOMIC DNA]</scope>
    <source>
        <strain evidence="9">mesG1.Ag.4.2</strain>
    </source>
</reference>
<dbReference type="PANTHER" id="PTHR43281">
    <property type="entry name" value="FARNESYL DIPHOSPHATE SYNTHASE"/>
    <property type="match status" value="1"/>
</dbReference>
<proteinExistence type="inferred from homology"/>
<comment type="similarity">
    <text evidence="2 7">Belongs to the FPP/GGPP synthase family.</text>
</comment>
<dbReference type="HOGENOM" id="CLU_014015_0_1_0"/>
<dbReference type="GO" id="GO:0046872">
    <property type="term" value="F:metal ion binding"/>
    <property type="evidence" value="ECO:0007669"/>
    <property type="project" value="UniProtKB-KW"/>
</dbReference>
<keyword evidence="9" id="KW-1185">Reference proteome</keyword>
<name>I2F245_9BACT</name>
<sequence>MKLAEFSPFFNCKLKNFLDELHISKPFKDVVSYTPLAGGKRLRAYLIWELSRYTGFGEENALKAGIAVELFHSGSLIHDDLPAIDNDTIRRGLPSSHIKFGESKAILAGDFLMLFPGRVFSSLDLETRYIHPILELWQETSLKVVEGEFDDVFPEDESREQMERIHAAKTGALFGFCFAAPFIREKREKIDEMYKLGVRFGKLYQMMDDIKDVISTESELGKTPGKDGKQNKLTILSFESLEEAQIEVKESFHSILGEIDSFTDLKKEMRDIYYLIARR</sequence>
<comment type="cofactor">
    <cofactor evidence="1">
        <name>Mg(2+)</name>
        <dbReference type="ChEBI" id="CHEBI:18420"/>
    </cofactor>
</comment>
<dbReference type="GeneID" id="87106120"/>
<evidence type="ECO:0000256" key="2">
    <source>
        <dbReference type="ARBA" id="ARBA00006706"/>
    </source>
</evidence>
<dbReference type="AlphaFoldDB" id="I2F245"/>
<keyword evidence="4" id="KW-0479">Metal-binding</keyword>
<dbReference type="GO" id="GO:0004659">
    <property type="term" value="F:prenyltransferase activity"/>
    <property type="evidence" value="ECO:0007669"/>
    <property type="project" value="InterPro"/>
</dbReference>
<dbReference type="SUPFAM" id="SSF48576">
    <property type="entry name" value="Terpenoid synthases"/>
    <property type="match status" value="1"/>
</dbReference>
<dbReference type="SFLD" id="SFLDG01017">
    <property type="entry name" value="Polyprenyl_Transferase_Like"/>
    <property type="match status" value="1"/>
</dbReference>
<dbReference type="CDD" id="cd00685">
    <property type="entry name" value="Trans_IPPS_HT"/>
    <property type="match status" value="1"/>
</dbReference>
<dbReference type="Proteomes" id="UP000002881">
    <property type="component" value="Chromosome"/>
</dbReference>
<evidence type="ECO:0000256" key="4">
    <source>
        <dbReference type="ARBA" id="ARBA00022723"/>
    </source>
</evidence>
<evidence type="ECO:0000256" key="5">
    <source>
        <dbReference type="ARBA" id="ARBA00022842"/>
    </source>
</evidence>
<organism evidence="8 9">
    <name type="scientific">Mesotoga prima MesG1.Ag.4.2</name>
    <dbReference type="NCBI Taxonomy" id="660470"/>
    <lineage>
        <taxon>Bacteria</taxon>
        <taxon>Thermotogati</taxon>
        <taxon>Thermotogota</taxon>
        <taxon>Thermotogae</taxon>
        <taxon>Kosmotogales</taxon>
        <taxon>Kosmotogaceae</taxon>
        <taxon>Mesotoga</taxon>
    </lineage>
</organism>
<dbReference type="eggNOG" id="COG0142">
    <property type="taxonomic scope" value="Bacteria"/>
</dbReference>
<dbReference type="GO" id="GO:0008299">
    <property type="term" value="P:isoprenoid biosynthetic process"/>
    <property type="evidence" value="ECO:0007669"/>
    <property type="project" value="UniProtKB-KW"/>
</dbReference>
<protein>
    <submittedName>
        <fullName evidence="8">Geranylgeranyl pyrophosphate synthase</fullName>
    </submittedName>
</protein>
<keyword evidence="6" id="KW-0414">Isoprene biosynthesis</keyword>
<evidence type="ECO:0000256" key="7">
    <source>
        <dbReference type="RuleBase" id="RU004466"/>
    </source>
</evidence>
<evidence type="ECO:0000256" key="3">
    <source>
        <dbReference type="ARBA" id="ARBA00022679"/>
    </source>
</evidence>